<dbReference type="EMBL" id="LGUT01000749">
    <property type="protein sequence ID" value="KOG90406.1"/>
    <property type="molecule type" value="Genomic_DNA"/>
</dbReference>
<feature type="transmembrane region" description="Helical" evidence="2">
    <location>
        <begin position="204"/>
        <end position="224"/>
    </location>
</feature>
<proteinExistence type="predicted"/>
<feature type="region of interest" description="Disordered" evidence="1">
    <location>
        <begin position="171"/>
        <end position="195"/>
    </location>
</feature>
<evidence type="ECO:0000256" key="1">
    <source>
        <dbReference type="SAM" id="MobiDB-lite"/>
    </source>
</evidence>
<sequence>MQVKDESEEKPQGKRLDLSIAQVAGSGLAAVIAALLAGKLGVYGTIIGAGVVSVVATTGGTIFQHLFRRTGEQIRDVTVLAKPKARQVPVTDTDRDRWPGAPAGDEQPTTMLPAVGPGEDPGTPDNPADPDADPDRTQLLKRAEATQMLPRVEATQMLPRAEDPTRLLRRAEGGGQASGPAGLSDEFTPATTHGTRLRRWKSPLLHAVVIFVLAMVTVTVVELATGSTPDGKSGTTFQQLFRSNDSGNHAPSSPSGTPGTGHSSEDGTSGDGSTHSSDGDSDSDQQGGGSGKGDEPTPDATPTPPAGGG</sequence>
<feature type="compositionally biased region" description="Pro residues" evidence="1">
    <location>
        <begin position="299"/>
        <end position="309"/>
    </location>
</feature>
<keyword evidence="2" id="KW-0812">Transmembrane</keyword>
<keyword evidence="4" id="KW-1185">Reference proteome</keyword>
<feature type="region of interest" description="Disordered" evidence="1">
    <location>
        <begin position="225"/>
        <end position="309"/>
    </location>
</feature>
<accession>A0ABR5JAD4</accession>
<comment type="caution">
    <text evidence="3">The sequence shown here is derived from an EMBL/GenBank/DDBJ whole genome shotgun (WGS) entry which is preliminary data.</text>
</comment>
<keyword evidence="2" id="KW-0472">Membrane</keyword>
<feature type="non-terminal residue" evidence="3">
    <location>
        <position position="309"/>
    </location>
</feature>
<evidence type="ECO:0000313" key="4">
    <source>
        <dbReference type="Proteomes" id="UP000037020"/>
    </source>
</evidence>
<organism evidence="3 4">
    <name type="scientific">Streptomyces varsoviensis</name>
    <dbReference type="NCBI Taxonomy" id="67373"/>
    <lineage>
        <taxon>Bacteria</taxon>
        <taxon>Bacillati</taxon>
        <taxon>Actinomycetota</taxon>
        <taxon>Actinomycetes</taxon>
        <taxon>Kitasatosporales</taxon>
        <taxon>Streptomycetaceae</taxon>
        <taxon>Streptomyces</taxon>
    </lineage>
</organism>
<keyword evidence="2" id="KW-1133">Transmembrane helix</keyword>
<dbReference type="Proteomes" id="UP000037020">
    <property type="component" value="Unassembled WGS sequence"/>
</dbReference>
<feature type="region of interest" description="Disordered" evidence="1">
    <location>
        <begin position="84"/>
        <end position="135"/>
    </location>
</feature>
<evidence type="ECO:0000313" key="3">
    <source>
        <dbReference type="EMBL" id="KOG90406.1"/>
    </source>
</evidence>
<name>A0ABR5JAD4_9ACTN</name>
<gene>
    <name evidence="3" type="ORF">ADK38_08975</name>
</gene>
<feature type="compositionally biased region" description="Polar residues" evidence="1">
    <location>
        <begin position="225"/>
        <end position="250"/>
    </location>
</feature>
<reference evidence="3 4" key="1">
    <citation type="submission" date="2015-07" db="EMBL/GenBank/DDBJ databases">
        <authorList>
            <person name="Ju K.-S."/>
            <person name="Doroghazi J.R."/>
            <person name="Metcalf W.W."/>
        </authorList>
    </citation>
    <scope>NUCLEOTIDE SEQUENCE [LARGE SCALE GENOMIC DNA]</scope>
    <source>
        <strain evidence="3 4">NRRL B-3589</strain>
    </source>
</reference>
<feature type="transmembrane region" description="Helical" evidence="2">
    <location>
        <begin position="43"/>
        <end position="63"/>
    </location>
</feature>
<feature type="transmembrane region" description="Helical" evidence="2">
    <location>
        <begin position="20"/>
        <end position="37"/>
    </location>
</feature>
<feature type="compositionally biased region" description="Low complexity" evidence="1">
    <location>
        <begin position="251"/>
        <end position="262"/>
    </location>
</feature>
<evidence type="ECO:0000256" key="2">
    <source>
        <dbReference type="SAM" id="Phobius"/>
    </source>
</evidence>
<protein>
    <submittedName>
        <fullName evidence="3">Uncharacterized protein</fullName>
    </submittedName>
</protein>